<dbReference type="InterPro" id="IPR001789">
    <property type="entry name" value="Sig_transdc_resp-reg_receiver"/>
</dbReference>
<gene>
    <name evidence="4" type="ORF">E3J84_00565</name>
</gene>
<reference evidence="4 5" key="1">
    <citation type="submission" date="2019-03" db="EMBL/GenBank/DDBJ databases">
        <title>Metabolic potential of uncultured bacteria and archaea associated with petroleum seepage in deep-sea sediments.</title>
        <authorList>
            <person name="Dong X."/>
            <person name="Hubert C."/>
        </authorList>
    </citation>
    <scope>NUCLEOTIDE SEQUENCE [LARGE SCALE GENOMIC DNA]</scope>
    <source>
        <strain evidence="4">E44_bin7</strain>
    </source>
</reference>
<dbReference type="CDD" id="cd00156">
    <property type="entry name" value="REC"/>
    <property type="match status" value="1"/>
</dbReference>
<dbReference type="PROSITE" id="PS50110">
    <property type="entry name" value="RESPONSE_REGULATORY"/>
    <property type="match status" value="1"/>
</dbReference>
<dbReference type="SUPFAM" id="SSF52172">
    <property type="entry name" value="CheY-like"/>
    <property type="match status" value="1"/>
</dbReference>
<evidence type="ECO:0000313" key="5">
    <source>
        <dbReference type="Proteomes" id="UP000316360"/>
    </source>
</evidence>
<evidence type="ECO:0000259" key="3">
    <source>
        <dbReference type="PROSITE" id="PS50110"/>
    </source>
</evidence>
<dbReference type="Pfam" id="PF00072">
    <property type="entry name" value="Response_reg"/>
    <property type="match status" value="1"/>
</dbReference>
<dbReference type="EMBL" id="SOKJ01000032">
    <property type="protein sequence ID" value="TET13039.1"/>
    <property type="molecule type" value="Genomic_DNA"/>
</dbReference>
<feature type="region of interest" description="Disordered" evidence="2">
    <location>
        <begin position="81"/>
        <end position="101"/>
    </location>
</feature>
<dbReference type="GO" id="GO:0000160">
    <property type="term" value="P:phosphorelay signal transduction system"/>
    <property type="evidence" value="ECO:0007669"/>
    <property type="project" value="InterPro"/>
</dbReference>
<feature type="modified residue" description="4-aspartylphosphate" evidence="1">
    <location>
        <position position="15"/>
    </location>
</feature>
<dbReference type="Proteomes" id="UP000316360">
    <property type="component" value="Unassembled WGS sequence"/>
</dbReference>
<organism evidence="4 5">
    <name type="scientific">Aerophobetes bacterium</name>
    <dbReference type="NCBI Taxonomy" id="2030807"/>
    <lineage>
        <taxon>Bacteria</taxon>
        <taxon>Candidatus Aerophobota</taxon>
    </lineage>
</organism>
<dbReference type="Gene3D" id="3.40.50.2300">
    <property type="match status" value="1"/>
</dbReference>
<name>A0A523S5G2_UNCAE</name>
<evidence type="ECO:0000256" key="2">
    <source>
        <dbReference type="SAM" id="MobiDB-lite"/>
    </source>
</evidence>
<feature type="domain" description="Response regulatory" evidence="3">
    <location>
        <begin position="1"/>
        <end position="77"/>
    </location>
</feature>
<evidence type="ECO:0000256" key="1">
    <source>
        <dbReference type="PROSITE-ProRule" id="PRU00169"/>
    </source>
</evidence>
<protein>
    <submittedName>
        <fullName evidence="4">Response regulator</fullName>
    </submittedName>
</protein>
<sequence length="101" mass="11374">MFLVHKNDFDLVLTDLGMSGSQLAKKIKQIDPDMPVGLITGWTVPTTKEKMKEQGVDFILSKPFDYTKVLREVNAVLFESKRREPSPPKNKQRLVLGVSTG</sequence>
<accession>A0A523S5G2</accession>
<comment type="caution">
    <text evidence="4">The sequence shown here is derived from an EMBL/GenBank/DDBJ whole genome shotgun (WGS) entry which is preliminary data.</text>
</comment>
<dbReference type="InterPro" id="IPR011006">
    <property type="entry name" value="CheY-like_superfamily"/>
</dbReference>
<dbReference type="AlphaFoldDB" id="A0A523S5G2"/>
<keyword evidence="1" id="KW-0597">Phosphoprotein</keyword>
<proteinExistence type="predicted"/>
<evidence type="ECO:0000313" key="4">
    <source>
        <dbReference type="EMBL" id="TET13039.1"/>
    </source>
</evidence>